<comment type="similarity">
    <text evidence="1">Belongs to the peptidase S8 family.</text>
</comment>
<proteinExistence type="inferred from homology"/>
<dbReference type="InterPro" id="IPR036852">
    <property type="entry name" value="Peptidase_S8/S53_dom_sf"/>
</dbReference>
<evidence type="ECO:0000259" key="6">
    <source>
        <dbReference type="Pfam" id="PF00082"/>
    </source>
</evidence>
<evidence type="ECO:0000256" key="5">
    <source>
        <dbReference type="SAM" id="MobiDB-lite"/>
    </source>
</evidence>
<evidence type="ECO:0000313" key="7">
    <source>
        <dbReference type="EMBL" id="KAH7146906.1"/>
    </source>
</evidence>
<feature type="domain" description="Peptidase S8/S53" evidence="6">
    <location>
        <begin position="85"/>
        <end position="245"/>
    </location>
</feature>
<dbReference type="Pfam" id="PF00082">
    <property type="entry name" value="Peptidase_S8"/>
    <property type="match status" value="1"/>
</dbReference>
<reference evidence="7" key="1">
    <citation type="journal article" date="2021" name="Nat. Commun.">
        <title>Genetic determinants of endophytism in the Arabidopsis root mycobiome.</title>
        <authorList>
            <person name="Mesny F."/>
            <person name="Miyauchi S."/>
            <person name="Thiergart T."/>
            <person name="Pickel B."/>
            <person name="Atanasova L."/>
            <person name="Karlsson M."/>
            <person name="Huettel B."/>
            <person name="Barry K.W."/>
            <person name="Haridas S."/>
            <person name="Chen C."/>
            <person name="Bauer D."/>
            <person name="Andreopoulos W."/>
            <person name="Pangilinan J."/>
            <person name="LaButti K."/>
            <person name="Riley R."/>
            <person name="Lipzen A."/>
            <person name="Clum A."/>
            <person name="Drula E."/>
            <person name="Henrissat B."/>
            <person name="Kohler A."/>
            <person name="Grigoriev I.V."/>
            <person name="Martin F.M."/>
            <person name="Hacquard S."/>
        </authorList>
    </citation>
    <scope>NUCLEOTIDE SEQUENCE</scope>
    <source>
        <strain evidence="7">MPI-CAGE-AT-0021</strain>
    </source>
</reference>
<comment type="caution">
    <text evidence="7">The sequence shown here is derived from an EMBL/GenBank/DDBJ whole genome shotgun (WGS) entry which is preliminary data.</text>
</comment>
<dbReference type="EMBL" id="JAGMUU010000008">
    <property type="protein sequence ID" value="KAH7146906.1"/>
    <property type="molecule type" value="Genomic_DNA"/>
</dbReference>
<evidence type="ECO:0000256" key="1">
    <source>
        <dbReference type="ARBA" id="ARBA00011073"/>
    </source>
</evidence>
<dbReference type="PANTHER" id="PTHR43806:SF11">
    <property type="entry name" value="CEREVISIN-RELATED"/>
    <property type="match status" value="1"/>
</dbReference>
<evidence type="ECO:0000256" key="4">
    <source>
        <dbReference type="ARBA" id="ARBA00022825"/>
    </source>
</evidence>
<gene>
    <name evidence="7" type="ORF">B0J13DRAFT_621841</name>
</gene>
<dbReference type="InterPro" id="IPR000209">
    <property type="entry name" value="Peptidase_S8/S53_dom"/>
</dbReference>
<dbReference type="SUPFAM" id="SSF52743">
    <property type="entry name" value="Subtilisin-like"/>
    <property type="match status" value="1"/>
</dbReference>
<name>A0A9P9EYH2_9HYPO</name>
<dbReference type="InterPro" id="IPR050131">
    <property type="entry name" value="Peptidase_S8_subtilisin-like"/>
</dbReference>
<dbReference type="AlphaFoldDB" id="A0A9P9EYH2"/>
<accession>A0A9P9EYH2</accession>
<dbReference type="PANTHER" id="PTHR43806">
    <property type="entry name" value="PEPTIDASE S8"/>
    <property type="match status" value="1"/>
</dbReference>
<feature type="region of interest" description="Disordered" evidence="5">
    <location>
        <begin position="80"/>
        <end position="99"/>
    </location>
</feature>
<protein>
    <submittedName>
        <fullName evidence="7">Peptidase S8/S53 domain-containing protein</fullName>
    </submittedName>
</protein>
<keyword evidence="4" id="KW-0720">Serine protease</keyword>
<dbReference type="GO" id="GO:0004252">
    <property type="term" value="F:serine-type endopeptidase activity"/>
    <property type="evidence" value="ECO:0007669"/>
    <property type="project" value="InterPro"/>
</dbReference>
<keyword evidence="2" id="KW-0645">Protease</keyword>
<keyword evidence="3" id="KW-0378">Hydrolase</keyword>
<organism evidence="7 8">
    <name type="scientific">Dactylonectria estremocensis</name>
    <dbReference type="NCBI Taxonomy" id="1079267"/>
    <lineage>
        <taxon>Eukaryota</taxon>
        <taxon>Fungi</taxon>
        <taxon>Dikarya</taxon>
        <taxon>Ascomycota</taxon>
        <taxon>Pezizomycotina</taxon>
        <taxon>Sordariomycetes</taxon>
        <taxon>Hypocreomycetidae</taxon>
        <taxon>Hypocreales</taxon>
        <taxon>Nectriaceae</taxon>
        <taxon>Dactylonectria</taxon>
    </lineage>
</organism>
<dbReference type="Proteomes" id="UP000717696">
    <property type="component" value="Unassembled WGS sequence"/>
</dbReference>
<dbReference type="OrthoDB" id="10256524at2759"/>
<evidence type="ECO:0000313" key="8">
    <source>
        <dbReference type="Proteomes" id="UP000717696"/>
    </source>
</evidence>
<dbReference type="Gene3D" id="3.40.50.200">
    <property type="entry name" value="Peptidase S8/S53 domain"/>
    <property type="match status" value="1"/>
</dbReference>
<keyword evidence="8" id="KW-1185">Reference proteome</keyword>
<sequence length="263" mass="29257">MSLARWAEVVLRRHGGLIHDLPNPDPTTSKRERALEKRFSRNCYLSGANVYQAHLQDQEISICYAAAAANPSWLRVPPKSRRQSFAAGNDGTDETPVDGVTDRGRIGAEASAKNCITVGATESRRPDIRWTPPPWNPNAKTFTYGEFFRDLYPRDPIASDHMANNDEGMAAFSSFGPTVERRIKPDVVAPGTSILSTRSRDITEVPTHYGISDDGAWMFDTETSMATPLVAGCCAVLRETQVKKWPPIPECCSHQIIDHQWRC</sequence>
<evidence type="ECO:0000256" key="3">
    <source>
        <dbReference type="ARBA" id="ARBA00022801"/>
    </source>
</evidence>
<dbReference type="GO" id="GO:0006508">
    <property type="term" value="P:proteolysis"/>
    <property type="evidence" value="ECO:0007669"/>
    <property type="project" value="UniProtKB-KW"/>
</dbReference>
<evidence type="ECO:0000256" key="2">
    <source>
        <dbReference type="ARBA" id="ARBA00022670"/>
    </source>
</evidence>